<keyword evidence="1" id="KW-0812">Transmembrane</keyword>
<name>A0ABP0LMF8_9DINO</name>
<proteinExistence type="predicted"/>
<keyword evidence="3" id="KW-1185">Reference proteome</keyword>
<keyword evidence="1" id="KW-0472">Membrane</keyword>
<evidence type="ECO:0000256" key="1">
    <source>
        <dbReference type="SAM" id="Phobius"/>
    </source>
</evidence>
<dbReference type="EMBL" id="CAXAMN010012980">
    <property type="protein sequence ID" value="CAK9039532.1"/>
    <property type="molecule type" value="Genomic_DNA"/>
</dbReference>
<dbReference type="Proteomes" id="UP001642484">
    <property type="component" value="Unassembled WGS sequence"/>
</dbReference>
<evidence type="ECO:0000313" key="3">
    <source>
        <dbReference type="Proteomes" id="UP001642484"/>
    </source>
</evidence>
<sequence>MVLGKGVVGMSATICLSERRRCSVSLEAHLMGLYLLARASFKPDCHRVCQEGIAHSSARMAADSAGLATVHPLPSLFLSFAKARKPTEETCAVRACSTLLLRYARLNLHSAEQLCDDAPNERRRRRRMKMVAVQNRITYVQLWLEWPKETRKDTRQITCAPDCIKESKDRVERSWGIHGNARNEFKSWFTPVCFFKQVNHNNSNCSKNNALARFQRLCVVLQCSNPPFSCSLRILFAVAVAALQVSFVLVPHGIFLLLNSLF</sequence>
<reference evidence="2 3" key="1">
    <citation type="submission" date="2024-02" db="EMBL/GenBank/DDBJ databases">
        <authorList>
            <person name="Chen Y."/>
            <person name="Shah S."/>
            <person name="Dougan E. K."/>
            <person name="Thang M."/>
            <person name="Chan C."/>
        </authorList>
    </citation>
    <scope>NUCLEOTIDE SEQUENCE [LARGE SCALE GENOMIC DNA]</scope>
</reference>
<organism evidence="2 3">
    <name type="scientific">Durusdinium trenchii</name>
    <dbReference type="NCBI Taxonomy" id="1381693"/>
    <lineage>
        <taxon>Eukaryota</taxon>
        <taxon>Sar</taxon>
        <taxon>Alveolata</taxon>
        <taxon>Dinophyceae</taxon>
        <taxon>Suessiales</taxon>
        <taxon>Symbiodiniaceae</taxon>
        <taxon>Durusdinium</taxon>
    </lineage>
</organism>
<evidence type="ECO:0000313" key="2">
    <source>
        <dbReference type="EMBL" id="CAK9039532.1"/>
    </source>
</evidence>
<gene>
    <name evidence="2" type="ORF">CCMP2556_LOCUS21426</name>
</gene>
<accession>A0ABP0LMF8</accession>
<comment type="caution">
    <text evidence="2">The sequence shown here is derived from an EMBL/GenBank/DDBJ whole genome shotgun (WGS) entry which is preliminary data.</text>
</comment>
<keyword evidence="1" id="KW-1133">Transmembrane helix</keyword>
<feature type="transmembrane region" description="Helical" evidence="1">
    <location>
        <begin position="234"/>
        <end position="258"/>
    </location>
</feature>
<protein>
    <submittedName>
        <fullName evidence="2">Uncharacterized protein</fullName>
    </submittedName>
</protein>